<evidence type="ECO:0000256" key="23">
    <source>
        <dbReference type="ARBA" id="ARBA00023157"/>
    </source>
</evidence>
<evidence type="ECO:0000256" key="12">
    <source>
        <dbReference type="ARBA" id="ARBA00022448"/>
    </source>
</evidence>
<evidence type="ECO:0000256" key="1">
    <source>
        <dbReference type="ARBA" id="ARBA00000542"/>
    </source>
</evidence>
<dbReference type="Pfam" id="PF01130">
    <property type="entry name" value="CD36"/>
    <property type="match status" value="1"/>
</dbReference>
<evidence type="ECO:0000256" key="31">
    <source>
        <dbReference type="ARBA" id="ARBA00032780"/>
    </source>
</evidence>
<evidence type="ECO:0000256" key="17">
    <source>
        <dbReference type="ARBA" id="ARBA00022889"/>
    </source>
</evidence>
<accession>A0A1S5QMT9</accession>
<comment type="catalytic activity">
    <reaction evidence="4">
        <text>tetradecanoate(out) = tetradecanoate(in)</text>
        <dbReference type="Rhea" id="RHEA:45252"/>
        <dbReference type="ChEBI" id="CHEBI:30807"/>
    </reaction>
    <physiologicalReaction direction="left-to-right" evidence="4">
        <dbReference type="Rhea" id="RHEA:45253"/>
    </physiologicalReaction>
</comment>
<keyword evidence="23" id="KW-1015">Disulfide bond</keyword>
<comment type="catalytic activity">
    <reaction evidence="1">
        <text>(9Z,12Z)-octadecadienoate(out) = (9Z,12Z)-octadecadienoate(in)</text>
        <dbReference type="Rhea" id="RHEA:45264"/>
        <dbReference type="ChEBI" id="CHEBI:30245"/>
    </reaction>
    <physiologicalReaction direction="left-to-right" evidence="1">
        <dbReference type="Rhea" id="RHEA:45265"/>
    </physiologicalReaction>
</comment>
<dbReference type="GO" id="GO:0016324">
    <property type="term" value="C:apical plasma membrane"/>
    <property type="evidence" value="ECO:0007669"/>
    <property type="project" value="UniProtKB-SubCell"/>
</dbReference>
<dbReference type="AlphaFoldDB" id="A0A1S5QMT9"/>
<keyword evidence="12" id="KW-0813">Transport</keyword>
<dbReference type="GO" id="GO:0007155">
    <property type="term" value="P:cell adhesion"/>
    <property type="evidence" value="ECO:0007669"/>
    <property type="project" value="UniProtKB-KW"/>
</dbReference>
<evidence type="ECO:0000256" key="27">
    <source>
        <dbReference type="ARBA" id="ARBA00023949"/>
    </source>
</evidence>
<keyword evidence="14" id="KW-1017">Isopeptide bond</keyword>
<gene>
    <name evidence="33" type="primary">cd36</name>
</gene>
<dbReference type="GO" id="GO:0034383">
    <property type="term" value="P:low-density lipoprotein particle clearance"/>
    <property type="evidence" value="ECO:0007669"/>
    <property type="project" value="TreeGrafter"/>
</dbReference>
<keyword evidence="22" id="KW-0564">Palmitate</keyword>
<evidence type="ECO:0000256" key="10">
    <source>
        <dbReference type="ARBA" id="ARBA00010532"/>
    </source>
</evidence>
<evidence type="ECO:0000256" key="25">
    <source>
        <dbReference type="ARBA" id="ARBA00023180"/>
    </source>
</evidence>
<comment type="catalytic activity">
    <reaction evidence="3">
        <text>hexadecanoate(out) = hexadecanoate(in)</text>
        <dbReference type="Rhea" id="RHEA:45256"/>
        <dbReference type="ChEBI" id="CHEBI:7896"/>
    </reaction>
    <physiologicalReaction direction="left-to-right" evidence="3">
        <dbReference type="Rhea" id="RHEA:45257"/>
    </physiologicalReaction>
</comment>
<keyword evidence="19" id="KW-0333">Golgi apparatus</keyword>
<evidence type="ECO:0000313" key="33">
    <source>
        <dbReference type="EMBL" id="AMN10075.1"/>
    </source>
</evidence>
<dbReference type="GO" id="GO:0019915">
    <property type="term" value="P:lipid storage"/>
    <property type="evidence" value="ECO:0007669"/>
    <property type="project" value="TreeGrafter"/>
</dbReference>
<dbReference type="InterPro" id="IPR005428">
    <property type="entry name" value="CD36/SCARB1/SNMP1"/>
</dbReference>
<evidence type="ECO:0000256" key="32">
    <source>
        <dbReference type="SAM" id="Phobius"/>
    </source>
</evidence>
<evidence type="ECO:0000256" key="18">
    <source>
        <dbReference type="ARBA" id="ARBA00022989"/>
    </source>
</evidence>
<name>A0A1S5QMT9_CTEID</name>
<keyword evidence="17" id="KW-0130">Cell adhesion</keyword>
<comment type="similarity">
    <text evidence="10">Belongs to the CD36 family.</text>
</comment>
<comment type="catalytic activity">
    <reaction evidence="5">
        <text>butanoate(out) = butanoate(in)</text>
        <dbReference type="Rhea" id="RHEA:45248"/>
        <dbReference type="ChEBI" id="CHEBI:17968"/>
    </reaction>
    <physiologicalReaction direction="left-to-right" evidence="5">
        <dbReference type="Rhea" id="RHEA:45249"/>
    </physiologicalReaction>
</comment>
<evidence type="ECO:0000256" key="7">
    <source>
        <dbReference type="ARBA" id="ARBA00004285"/>
    </source>
</evidence>
<dbReference type="PRINTS" id="PR01609">
    <property type="entry name" value="CD36FAMILY"/>
</dbReference>
<dbReference type="GO" id="GO:0005044">
    <property type="term" value="F:scavenger receptor activity"/>
    <property type="evidence" value="ECO:0007669"/>
    <property type="project" value="TreeGrafter"/>
</dbReference>
<dbReference type="PANTHER" id="PTHR11923:SF12">
    <property type="entry name" value="PLATELET GLYCOPROTEIN 4"/>
    <property type="match status" value="1"/>
</dbReference>
<evidence type="ECO:0000256" key="24">
    <source>
        <dbReference type="ARBA" id="ARBA00023170"/>
    </source>
</evidence>
<comment type="subcellular location">
    <subcellularLocation>
        <location evidence="6">Apical cell membrane</location>
    </subcellularLocation>
    <subcellularLocation>
        <location evidence="9">Cell membrane</location>
        <topology evidence="9">Multi-pass membrane protein</topology>
    </subcellularLocation>
    <subcellularLocation>
        <location evidence="8">Golgi apparatus</location>
    </subcellularLocation>
    <subcellularLocation>
        <location evidence="7">Membrane raft</location>
    </subcellularLocation>
</comment>
<evidence type="ECO:0000256" key="5">
    <source>
        <dbReference type="ARBA" id="ARBA00001892"/>
    </source>
</evidence>
<evidence type="ECO:0000256" key="30">
    <source>
        <dbReference type="ARBA" id="ARBA00032188"/>
    </source>
</evidence>
<dbReference type="GO" id="GO:0005041">
    <property type="term" value="F:low-density lipoprotein particle receptor activity"/>
    <property type="evidence" value="ECO:0007669"/>
    <property type="project" value="TreeGrafter"/>
</dbReference>
<dbReference type="PANTHER" id="PTHR11923">
    <property type="entry name" value="SCAVENGER RECEPTOR CLASS B TYPE-1 SR-B1"/>
    <property type="match status" value="1"/>
</dbReference>
<feature type="transmembrane region" description="Helical" evidence="32">
    <location>
        <begin position="435"/>
        <end position="456"/>
    </location>
</feature>
<evidence type="ECO:0000256" key="28">
    <source>
        <dbReference type="ARBA" id="ARBA00029966"/>
    </source>
</evidence>
<evidence type="ECO:0000256" key="13">
    <source>
        <dbReference type="ARBA" id="ARBA00022475"/>
    </source>
</evidence>
<dbReference type="GO" id="GO:0042953">
    <property type="term" value="P:lipoprotein transport"/>
    <property type="evidence" value="ECO:0007669"/>
    <property type="project" value="TreeGrafter"/>
</dbReference>
<keyword evidence="26" id="KW-0449">Lipoprotein</keyword>
<evidence type="ECO:0000256" key="21">
    <source>
        <dbReference type="ARBA" id="ARBA00023136"/>
    </source>
</evidence>
<keyword evidence="25" id="KW-0325">Glycoprotein</keyword>
<evidence type="ECO:0000256" key="6">
    <source>
        <dbReference type="ARBA" id="ARBA00004221"/>
    </source>
</evidence>
<dbReference type="PRINTS" id="PR01610">
    <property type="entry name" value="CD36ANTIGEN"/>
</dbReference>
<evidence type="ECO:0000256" key="8">
    <source>
        <dbReference type="ARBA" id="ARBA00004555"/>
    </source>
</evidence>
<evidence type="ECO:0000256" key="22">
    <source>
        <dbReference type="ARBA" id="ARBA00023139"/>
    </source>
</evidence>
<keyword evidence="15 32" id="KW-0812">Transmembrane</keyword>
<comment type="catalytic activity">
    <reaction evidence="2">
        <text>(9Z)-octadecenoate(out) = (9Z)-octadecenoate(in)</text>
        <dbReference type="Rhea" id="RHEA:33655"/>
        <dbReference type="ChEBI" id="CHEBI:30823"/>
    </reaction>
    <physiologicalReaction direction="left-to-right" evidence="2">
        <dbReference type="Rhea" id="RHEA:33656"/>
    </physiologicalReaction>
</comment>
<keyword evidence="13" id="KW-1003">Cell membrane</keyword>
<dbReference type="GO" id="GO:0044539">
    <property type="term" value="P:long-chain fatty acid import into cell"/>
    <property type="evidence" value="ECO:0007669"/>
    <property type="project" value="TreeGrafter"/>
</dbReference>
<evidence type="ECO:0000256" key="2">
    <source>
        <dbReference type="ARBA" id="ARBA00000626"/>
    </source>
</evidence>
<dbReference type="GO" id="GO:0009986">
    <property type="term" value="C:cell surface"/>
    <property type="evidence" value="ECO:0007669"/>
    <property type="project" value="TreeGrafter"/>
</dbReference>
<evidence type="ECO:0000256" key="20">
    <source>
        <dbReference type="ARBA" id="ARBA00023055"/>
    </source>
</evidence>
<evidence type="ECO:0000256" key="14">
    <source>
        <dbReference type="ARBA" id="ARBA00022499"/>
    </source>
</evidence>
<dbReference type="InterPro" id="IPR002159">
    <property type="entry name" value="CD36_fam"/>
</dbReference>
<keyword evidence="24" id="KW-0675">Receptor</keyword>
<dbReference type="GO" id="GO:0005901">
    <property type="term" value="C:caveola"/>
    <property type="evidence" value="ECO:0007669"/>
    <property type="project" value="TreeGrafter"/>
</dbReference>
<dbReference type="GO" id="GO:0030169">
    <property type="term" value="F:low-density lipoprotein particle binding"/>
    <property type="evidence" value="ECO:0007669"/>
    <property type="project" value="TreeGrafter"/>
</dbReference>
<dbReference type="GO" id="GO:0006898">
    <property type="term" value="P:receptor-mediated endocytosis"/>
    <property type="evidence" value="ECO:0007669"/>
    <property type="project" value="TreeGrafter"/>
</dbReference>
<dbReference type="GO" id="GO:0005794">
    <property type="term" value="C:Golgi apparatus"/>
    <property type="evidence" value="ECO:0007669"/>
    <property type="project" value="UniProtKB-SubCell"/>
</dbReference>
<dbReference type="EMBL" id="KU821103">
    <property type="protein sequence ID" value="AMN10075.1"/>
    <property type="molecule type" value="mRNA"/>
</dbReference>
<evidence type="ECO:0000256" key="19">
    <source>
        <dbReference type="ARBA" id="ARBA00023034"/>
    </source>
</evidence>
<keyword evidence="18 32" id="KW-1133">Transmembrane helix</keyword>
<evidence type="ECO:0000256" key="26">
    <source>
        <dbReference type="ARBA" id="ARBA00023288"/>
    </source>
</evidence>
<evidence type="ECO:0000256" key="11">
    <source>
        <dbReference type="ARBA" id="ARBA00020772"/>
    </source>
</evidence>
<evidence type="ECO:0000256" key="9">
    <source>
        <dbReference type="ARBA" id="ARBA00004651"/>
    </source>
</evidence>
<evidence type="ECO:0000256" key="4">
    <source>
        <dbReference type="ARBA" id="ARBA00000996"/>
    </source>
</evidence>
<comment type="catalytic activity">
    <reaction evidence="27">
        <text>tetracosanoate(out) = tetracosanoate(in)</text>
        <dbReference type="Rhea" id="RHEA:45260"/>
        <dbReference type="ChEBI" id="CHEBI:31014"/>
    </reaction>
    <physiologicalReaction direction="left-to-right" evidence="27">
        <dbReference type="Rhea" id="RHEA:45261"/>
    </physiologicalReaction>
</comment>
<evidence type="ECO:0000256" key="3">
    <source>
        <dbReference type="ARBA" id="ARBA00000934"/>
    </source>
</evidence>
<evidence type="ECO:0000256" key="29">
    <source>
        <dbReference type="ARBA" id="ARBA00031821"/>
    </source>
</evidence>
<keyword evidence="21 32" id="KW-0472">Membrane</keyword>
<evidence type="ECO:0000256" key="16">
    <source>
        <dbReference type="ARBA" id="ARBA00022843"/>
    </source>
</evidence>
<sequence>MTYCDQKCALITGAVLGALIAVLGGILIPVGNMFIENTVHKETVLESGTLAFDTWTSVDIAIYRQFWLFDVQNPDEIVSQGAKPVLVQKGPYTYRTRFIPKTNITFNDNFTVSFVLPAGAIFEPGMSVGTEEDIFTSLNLAVAGIYGLLDHKLANLIFQRYDATLFQNRTVKELLWGYRDPMLNSMVGVFYPYNNTIDGPYTVFTGKDDIKKVATIERWQGETSLSYWNDTYCNKINGTDGSSFHPFLDKKKPLYFFSSDICRSISAKYERTVNLKGIDVYRYMLPAEALASPAVNPDNQCYCTNPVITKNCTMAGLLDMTPWRGTPVFISLPHFLYGTSDLVQAMTGLNPNFDEHSIFVDVEPITGFTLRFAKRLQLNMLYGPSADIVLLNKIKNYTMFPILWVNETAVLDDETADLFKKELISRMDLLEGFQIGLLTVGLIIFVSCTIGLLLVCRKQEKSKHSFIK</sequence>
<dbReference type="GO" id="GO:0150094">
    <property type="term" value="P:amyloid-beta clearance by cellular catabolic process"/>
    <property type="evidence" value="ECO:0007669"/>
    <property type="project" value="TreeGrafter"/>
</dbReference>
<evidence type="ECO:0000256" key="15">
    <source>
        <dbReference type="ARBA" id="ARBA00022692"/>
    </source>
</evidence>
<proteinExistence type="evidence at transcript level"/>
<reference evidence="33" key="1">
    <citation type="submission" date="2016-02" db="EMBL/GenBank/DDBJ databases">
        <title>Molecular and functional characterization of CD36 in Ctenopharyngodon idellus.</title>
        <authorList>
            <person name="Tian J."/>
            <person name="Yang C."/>
            <person name="Wen H."/>
            <person name="Jiang M."/>
            <person name="Wu F."/>
            <person name="Liu W."/>
            <person name="Yu L."/>
        </authorList>
    </citation>
    <scope>NUCLEOTIDE SEQUENCE</scope>
</reference>
<keyword evidence="20" id="KW-0445">Lipid transport</keyword>
<protein>
    <recommendedName>
        <fullName evidence="11">Platelet glycoprotein 4</fullName>
    </recommendedName>
    <alternativeName>
        <fullName evidence="31">Glycoprotein IIIb</fullName>
    </alternativeName>
    <alternativeName>
        <fullName evidence="29">PAS IV</fullName>
    </alternativeName>
    <alternativeName>
        <fullName evidence="30">PAS-4</fullName>
    </alternativeName>
    <alternativeName>
        <fullName evidence="28">Platelet glycoprotein IV</fullName>
    </alternativeName>
</protein>
<organism evidence="33">
    <name type="scientific">Ctenopharyngodon idella</name>
    <name type="common">Grass carp</name>
    <name type="synonym">Leuciscus idella</name>
    <dbReference type="NCBI Taxonomy" id="7959"/>
    <lineage>
        <taxon>Eukaryota</taxon>
        <taxon>Metazoa</taxon>
        <taxon>Chordata</taxon>
        <taxon>Craniata</taxon>
        <taxon>Vertebrata</taxon>
        <taxon>Euteleostomi</taxon>
        <taxon>Actinopterygii</taxon>
        <taxon>Neopterygii</taxon>
        <taxon>Teleostei</taxon>
        <taxon>Ostariophysi</taxon>
        <taxon>Cypriniformes</taxon>
        <taxon>Xenocyprididae</taxon>
        <taxon>Xenocypridinae</taxon>
        <taxon>Ctenopharyngodon</taxon>
    </lineage>
</organism>
<keyword evidence="16" id="KW-0832">Ubl conjugation</keyword>